<evidence type="ECO:0000313" key="3">
    <source>
        <dbReference type="Proteomes" id="UP000217528"/>
    </source>
</evidence>
<evidence type="ECO:0000313" key="1">
    <source>
        <dbReference type="EMBL" id="PAV07417.1"/>
    </source>
</evidence>
<sequence>MKIAVIPDMAMMVVNLVNKMGHECFCACNITQDDLENHEITNDDECFIDYSKPPFNMKGYNMNEYMKYTSFDEPSGVKGRVILYDNIIENSDAVIIINENTHTKDNEKMYDTLNELILFSCISCHNAYEVLVHEIRRKKIPRLELTKPSSRDELIKFIEDITEFLENVEQLPESCVVDKRIKSCGISLDEVSEIFKSDETLEKKDRR</sequence>
<evidence type="ECO:0000313" key="4">
    <source>
        <dbReference type="Proteomes" id="UP000246004"/>
    </source>
</evidence>
<gene>
    <name evidence="1" type="ORF">ASJ82_02700</name>
    <name evidence="2" type="ORF">MSCUN_08820</name>
</gene>
<protein>
    <recommendedName>
        <fullName evidence="5">Methanogenesis marker protein 5</fullName>
    </recommendedName>
</protein>
<reference evidence="1 3" key="2">
    <citation type="journal article" date="2017" name="BMC Genomics">
        <title>Genomic analysis of methanogenic archaea reveals a shift towards energy conservation.</title>
        <authorList>
            <person name="Gilmore S.P."/>
            <person name="Henske J.K."/>
            <person name="Sexton J.A."/>
            <person name="Solomon K.V."/>
            <person name="Seppala S."/>
            <person name="Yoo J.I."/>
            <person name="Huyett L.M."/>
            <person name="Pressman A."/>
            <person name="Cogan J.Z."/>
            <person name="Kivenson V."/>
            <person name="Peng X."/>
            <person name="Tan Y."/>
            <person name="Valentine D.L."/>
            <person name="O'Malley M.A."/>
        </authorList>
    </citation>
    <scope>NUCLEOTIDE SEQUENCE [LARGE SCALE GENOMIC DNA]</scope>
    <source>
        <strain evidence="1 3">1R-7</strain>
    </source>
</reference>
<dbReference type="Pfam" id="PF09885">
    <property type="entry name" value="DUF2112"/>
    <property type="match status" value="1"/>
</dbReference>
<evidence type="ECO:0008006" key="5">
    <source>
        <dbReference type="Google" id="ProtNLM"/>
    </source>
</evidence>
<dbReference type="RefSeq" id="WP_095608628.1">
    <property type="nucleotide sequence ID" value="NZ_LMVN01000018.1"/>
</dbReference>
<dbReference type="EMBL" id="LMVN01000018">
    <property type="protein sequence ID" value="PAV07417.1"/>
    <property type="molecule type" value="Genomic_DNA"/>
</dbReference>
<dbReference type="InterPro" id="IPR012356">
    <property type="entry name" value="Methan_mark_5"/>
</dbReference>
<comment type="caution">
    <text evidence="1">The sequence shown here is derived from an EMBL/GenBank/DDBJ whole genome shotgun (WGS) entry which is preliminary data.</text>
</comment>
<evidence type="ECO:0000313" key="2">
    <source>
        <dbReference type="EMBL" id="PWL08231.1"/>
    </source>
</evidence>
<keyword evidence="3" id="KW-1185">Reference proteome</keyword>
<reference evidence="2 4" key="1">
    <citation type="submission" date="2016-04" db="EMBL/GenBank/DDBJ databases">
        <title>Genome sequence of Methanosphaera cuniculi DSM 4103.</title>
        <authorList>
            <person name="Poehlein A."/>
            <person name="Seedorf H."/>
            <person name="Daniel R."/>
        </authorList>
    </citation>
    <scope>NUCLEOTIDE SEQUENCE [LARGE SCALE GENOMIC DNA]</scope>
    <source>
        <strain evidence="2 4">DSM 4103</strain>
    </source>
</reference>
<dbReference type="Proteomes" id="UP000217528">
    <property type="component" value="Unassembled WGS sequence"/>
</dbReference>
<organism evidence="1 3">
    <name type="scientific">Methanosphaera cuniculi</name>
    <dbReference type="NCBI Taxonomy" id="1077256"/>
    <lineage>
        <taxon>Archaea</taxon>
        <taxon>Methanobacteriati</taxon>
        <taxon>Methanobacteriota</taxon>
        <taxon>Methanomada group</taxon>
        <taxon>Methanobacteria</taxon>
        <taxon>Methanobacteriales</taxon>
        <taxon>Methanobacteriaceae</taxon>
        <taxon>Methanosphaera</taxon>
    </lineage>
</organism>
<dbReference type="OrthoDB" id="82522at2157"/>
<dbReference type="AlphaFoldDB" id="A0A2A2HDE2"/>
<dbReference type="EMBL" id="LWMS01000022">
    <property type="protein sequence ID" value="PWL08231.1"/>
    <property type="molecule type" value="Genomic_DNA"/>
</dbReference>
<proteinExistence type="predicted"/>
<dbReference type="Proteomes" id="UP000246004">
    <property type="component" value="Unassembled WGS sequence"/>
</dbReference>
<accession>A0A2A2HDE2</accession>
<name>A0A2A2HDE2_9EURY</name>